<dbReference type="InterPro" id="IPR050361">
    <property type="entry name" value="MPP/UQCRC_Complex"/>
</dbReference>
<dbReference type="Proteomes" id="UP000034704">
    <property type="component" value="Unassembled WGS sequence"/>
</dbReference>
<name>A0A0G0ZE08_9BACT</name>
<reference evidence="4 5" key="1">
    <citation type="journal article" date="2015" name="Nature">
        <title>rRNA introns, odd ribosomes, and small enigmatic genomes across a large radiation of phyla.</title>
        <authorList>
            <person name="Brown C.T."/>
            <person name="Hug L.A."/>
            <person name="Thomas B.C."/>
            <person name="Sharon I."/>
            <person name="Castelle C.J."/>
            <person name="Singh A."/>
            <person name="Wilkins M.J."/>
            <person name="Williams K.H."/>
            <person name="Banfield J.F."/>
        </authorList>
    </citation>
    <scope>NUCLEOTIDE SEQUENCE [LARGE SCALE GENOMIC DNA]</scope>
</reference>
<accession>A0A0G0ZE08</accession>
<proteinExistence type="inferred from homology"/>
<gene>
    <name evidence="4" type="ORF">UV12_C0015G0013</name>
</gene>
<dbReference type="InterPro" id="IPR011249">
    <property type="entry name" value="Metalloenz_LuxS/M16"/>
</dbReference>
<dbReference type="SUPFAM" id="SSF63411">
    <property type="entry name" value="LuxS/MPP-like metallohydrolase"/>
    <property type="match status" value="2"/>
</dbReference>
<evidence type="ECO:0000259" key="3">
    <source>
        <dbReference type="Pfam" id="PF05193"/>
    </source>
</evidence>
<dbReference type="Pfam" id="PF05193">
    <property type="entry name" value="Peptidase_M16_C"/>
    <property type="match status" value="1"/>
</dbReference>
<evidence type="ECO:0000313" key="4">
    <source>
        <dbReference type="EMBL" id="KKS46919.1"/>
    </source>
</evidence>
<dbReference type="AlphaFoldDB" id="A0A0G0ZE08"/>
<dbReference type="STRING" id="1618756.UV12_C0015G0013"/>
<protein>
    <submittedName>
        <fullName evidence="4">Peptidase M16 inactive domain family</fullName>
    </submittedName>
</protein>
<dbReference type="PANTHER" id="PTHR11851">
    <property type="entry name" value="METALLOPROTEASE"/>
    <property type="match status" value="1"/>
</dbReference>
<dbReference type="EMBL" id="LCDG01000015">
    <property type="protein sequence ID" value="KKS46919.1"/>
    <property type="molecule type" value="Genomic_DNA"/>
</dbReference>
<dbReference type="InterPro" id="IPR007863">
    <property type="entry name" value="Peptidase_M16_C"/>
</dbReference>
<dbReference type="Pfam" id="PF00675">
    <property type="entry name" value="Peptidase_M16"/>
    <property type="match status" value="1"/>
</dbReference>
<dbReference type="Gene3D" id="3.30.830.10">
    <property type="entry name" value="Metalloenzyme, LuxS/M16 peptidase-like"/>
    <property type="match status" value="2"/>
</dbReference>
<feature type="domain" description="Peptidase M16 N-terminal" evidence="2">
    <location>
        <begin position="45"/>
        <end position="167"/>
    </location>
</feature>
<evidence type="ECO:0000313" key="5">
    <source>
        <dbReference type="Proteomes" id="UP000034704"/>
    </source>
</evidence>
<sequence>MYTFENFGIKFEKTNLKNGSPTFLFKKKGAPLYIRASVNAGTRWNDIPGTAHFVEHMILAGSKKFPTKNLLVEQIESVGGTVSASTYFDSISINVQVPQEEDLPIATDILNEILSNSLFDEKVFENEKGAILSELRSKKSNPQSYSGDLFTSLIFQQTYMETPTLGDEESIINISLKDVKKFYLNYFSSTRIAYIVCGDIELDELKGILDNAIELKGKADNLLPIVPETIPTERISAQYFDNDETSLVFGFRLDGVQGLEEKVALLIIANMLAVGRVSILTKELRYKRGLVYSTGGSALFLSGTGFFSIFTSSSEKDTQEVVDVICGELNKIYTNGFDMGSFNFVKSKFLKSKFIEMQTAFSWVNANEALLNTLSIEESNTIEYMNIAESLTLKMVNEIFKKYIKPGNSYLAVCGKNNTNSLSLKF</sequence>
<feature type="domain" description="Peptidase M16 C-terminal" evidence="3">
    <location>
        <begin position="173"/>
        <end position="347"/>
    </location>
</feature>
<comment type="caution">
    <text evidence="4">The sequence shown here is derived from an EMBL/GenBank/DDBJ whole genome shotgun (WGS) entry which is preliminary data.</text>
</comment>
<organism evidence="4 5">
    <name type="scientific">Candidatus Nomurabacteria bacterium GW2011_GWC2_42_20</name>
    <dbReference type="NCBI Taxonomy" id="1618756"/>
    <lineage>
        <taxon>Bacteria</taxon>
        <taxon>Candidatus Nomuraibacteriota</taxon>
    </lineage>
</organism>
<evidence type="ECO:0000256" key="1">
    <source>
        <dbReference type="ARBA" id="ARBA00007261"/>
    </source>
</evidence>
<dbReference type="InterPro" id="IPR011765">
    <property type="entry name" value="Pept_M16_N"/>
</dbReference>
<evidence type="ECO:0000259" key="2">
    <source>
        <dbReference type="Pfam" id="PF00675"/>
    </source>
</evidence>
<dbReference type="PANTHER" id="PTHR11851:SF49">
    <property type="entry name" value="MITOCHONDRIAL-PROCESSING PEPTIDASE SUBUNIT ALPHA"/>
    <property type="match status" value="1"/>
</dbReference>
<comment type="similarity">
    <text evidence="1">Belongs to the peptidase M16 family.</text>
</comment>
<dbReference type="GO" id="GO:0046872">
    <property type="term" value="F:metal ion binding"/>
    <property type="evidence" value="ECO:0007669"/>
    <property type="project" value="InterPro"/>
</dbReference>